<dbReference type="OrthoDB" id="3192at2"/>
<dbReference type="PANTHER" id="PTHR32089">
    <property type="entry name" value="METHYL-ACCEPTING CHEMOTAXIS PROTEIN MCPB"/>
    <property type="match status" value="1"/>
</dbReference>
<dbReference type="PANTHER" id="PTHR32089:SF112">
    <property type="entry name" value="LYSOZYME-LIKE PROTEIN-RELATED"/>
    <property type="match status" value="1"/>
</dbReference>
<organism evidence="4 5">
    <name type="scientific">Heliobacterium mobile</name>
    <name type="common">Heliobacillus mobilis</name>
    <dbReference type="NCBI Taxonomy" id="28064"/>
    <lineage>
        <taxon>Bacteria</taxon>
        <taxon>Bacillati</taxon>
        <taxon>Bacillota</taxon>
        <taxon>Clostridia</taxon>
        <taxon>Eubacteriales</taxon>
        <taxon>Heliobacteriaceae</taxon>
        <taxon>Heliobacterium</taxon>
    </lineage>
</organism>
<keyword evidence="5" id="KW-1185">Reference proteome</keyword>
<evidence type="ECO:0000313" key="4">
    <source>
        <dbReference type="EMBL" id="MTV49060.1"/>
    </source>
</evidence>
<dbReference type="AlphaFoldDB" id="A0A6I3SJK6"/>
<dbReference type="PROSITE" id="PS50111">
    <property type="entry name" value="CHEMOTAXIS_TRANSDUC_2"/>
    <property type="match status" value="1"/>
</dbReference>
<dbReference type="Pfam" id="PF05651">
    <property type="entry name" value="Diacid_rec"/>
    <property type="match status" value="1"/>
</dbReference>
<dbReference type="InterPro" id="IPR004089">
    <property type="entry name" value="MCPsignal_dom"/>
</dbReference>
<reference evidence="4 5" key="1">
    <citation type="submission" date="2019-11" db="EMBL/GenBank/DDBJ databases">
        <title>Whole-genome sequence of a the green, strictly anaerobic photosynthetic bacterium Heliobacillus mobilis DSM 6151.</title>
        <authorList>
            <person name="Kyndt J.A."/>
            <person name="Meyer T.E."/>
        </authorList>
    </citation>
    <scope>NUCLEOTIDE SEQUENCE [LARGE SCALE GENOMIC DNA]</scope>
    <source>
        <strain evidence="4 5">DSM 6151</strain>
    </source>
</reference>
<evidence type="ECO:0000259" key="3">
    <source>
        <dbReference type="PROSITE" id="PS50111"/>
    </source>
</evidence>
<feature type="domain" description="Methyl-accepting transducer" evidence="3">
    <location>
        <begin position="124"/>
        <end position="285"/>
    </location>
</feature>
<dbReference type="Pfam" id="PF00015">
    <property type="entry name" value="MCPsignal"/>
    <property type="match status" value="1"/>
</dbReference>
<sequence>MNLSERVAFELVDFILEQTGFDTIVCDPSGRIIADSKRSRVGIIHMGSQRIMNSNIDRYPVTAEEVAKSNGTLKVGINLAVKFNGQKIGTFGIAGTIEIVEPVAKIASGLLTKMLQDESTKITLQSVIQEMTQAVETAAASIEELSASSQELAANSQSLNHISEEALTHVKATANIIGFIQRIANQTKLLGLNASIEAARAGEQGRGFAVVANEVGKLAEESGTSAREINQILAQFKENISKVTVGAQQNNTVAEEQSRATQEIAEMVDSLNFISEKLSRLASHL</sequence>
<dbReference type="Proteomes" id="UP000430670">
    <property type="component" value="Unassembled WGS sequence"/>
</dbReference>
<protein>
    <submittedName>
        <fullName evidence="4">Chemotaxis protein</fullName>
    </submittedName>
</protein>
<dbReference type="Gene3D" id="1.10.287.950">
    <property type="entry name" value="Methyl-accepting chemotaxis protein"/>
    <property type="match status" value="1"/>
</dbReference>
<dbReference type="EMBL" id="WNKU01000008">
    <property type="protein sequence ID" value="MTV49060.1"/>
    <property type="molecule type" value="Genomic_DNA"/>
</dbReference>
<dbReference type="GO" id="GO:0007165">
    <property type="term" value="P:signal transduction"/>
    <property type="evidence" value="ECO:0007669"/>
    <property type="project" value="UniProtKB-KW"/>
</dbReference>
<evidence type="ECO:0000313" key="5">
    <source>
        <dbReference type="Proteomes" id="UP000430670"/>
    </source>
</evidence>
<gene>
    <name evidence="4" type="ORF">GJ688_08720</name>
</gene>
<evidence type="ECO:0000256" key="2">
    <source>
        <dbReference type="PROSITE-ProRule" id="PRU00284"/>
    </source>
</evidence>
<keyword evidence="1 2" id="KW-0807">Transducer</keyword>
<accession>A0A6I3SJK6</accession>
<dbReference type="InterPro" id="IPR008599">
    <property type="entry name" value="Diacid_rec"/>
</dbReference>
<comment type="caution">
    <text evidence="4">The sequence shown here is derived from an EMBL/GenBank/DDBJ whole genome shotgun (WGS) entry which is preliminary data.</text>
</comment>
<dbReference type="SMART" id="SM00283">
    <property type="entry name" value="MA"/>
    <property type="match status" value="1"/>
</dbReference>
<dbReference type="SUPFAM" id="SSF58104">
    <property type="entry name" value="Methyl-accepting chemotaxis protein (MCP) signaling domain"/>
    <property type="match status" value="1"/>
</dbReference>
<evidence type="ECO:0000256" key="1">
    <source>
        <dbReference type="ARBA" id="ARBA00023224"/>
    </source>
</evidence>
<proteinExistence type="predicted"/>
<name>A0A6I3SJK6_HELMO</name>
<dbReference type="GO" id="GO:0016020">
    <property type="term" value="C:membrane"/>
    <property type="evidence" value="ECO:0007669"/>
    <property type="project" value="InterPro"/>
</dbReference>